<feature type="transmembrane region" description="Helical" evidence="11">
    <location>
        <begin position="112"/>
        <end position="133"/>
    </location>
</feature>
<keyword evidence="4 11" id="KW-0812">Transmembrane</keyword>
<evidence type="ECO:0000256" key="5">
    <source>
        <dbReference type="ARBA" id="ARBA00022989"/>
    </source>
</evidence>
<evidence type="ECO:0000313" key="13">
    <source>
        <dbReference type="Proteomes" id="UP000294933"/>
    </source>
</evidence>
<evidence type="ECO:0000313" key="12">
    <source>
        <dbReference type="EMBL" id="TDL24575.1"/>
    </source>
</evidence>
<evidence type="ECO:0000256" key="11">
    <source>
        <dbReference type="SAM" id="Phobius"/>
    </source>
</evidence>
<evidence type="ECO:0000256" key="8">
    <source>
        <dbReference type="ARBA" id="ARBA00023170"/>
    </source>
</evidence>
<dbReference type="PRINTS" id="PR00899">
    <property type="entry name" value="GPCRSTE3"/>
</dbReference>
<gene>
    <name evidence="12" type="ORF">BD410DRAFT_745226</name>
</gene>
<dbReference type="GO" id="GO:0000750">
    <property type="term" value="P:pheromone-dependent signal transduction involved in conjugation with cellular fusion"/>
    <property type="evidence" value="ECO:0007669"/>
    <property type="project" value="TreeGrafter"/>
</dbReference>
<evidence type="ECO:0000256" key="2">
    <source>
        <dbReference type="ARBA" id="ARBA00011085"/>
    </source>
</evidence>
<dbReference type="GO" id="GO:0005886">
    <property type="term" value="C:plasma membrane"/>
    <property type="evidence" value="ECO:0007669"/>
    <property type="project" value="TreeGrafter"/>
</dbReference>
<dbReference type="CDD" id="cd14966">
    <property type="entry name" value="7tmD_STE3"/>
    <property type="match status" value="1"/>
</dbReference>
<evidence type="ECO:0000256" key="9">
    <source>
        <dbReference type="ARBA" id="ARBA00023224"/>
    </source>
</evidence>
<evidence type="ECO:0000256" key="1">
    <source>
        <dbReference type="ARBA" id="ARBA00004141"/>
    </source>
</evidence>
<keyword evidence="6" id="KW-0297">G-protein coupled receptor</keyword>
<proteinExistence type="inferred from homology"/>
<keyword evidence="3" id="KW-0589">Pheromone response</keyword>
<feature type="region of interest" description="Disordered" evidence="10">
    <location>
        <begin position="386"/>
        <end position="431"/>
    </location>
</feature>
<dbReference type="VEuPathDB" id="FungiDB:BD410DRAFT_745226"/>
<protein>
    <submittedName>
        <fullName evidence="12">STE3-domain-containing protein</fullName>
    </submittedName>
</protein>
<feature type="transmembrane region" description="Helical" evidence="11">
    <location>
        <begin position="205"/>
        <end position="229"/>
    </location>
</feature>
<dbReference type="GO" id="GO:0004934">
    <property type="term" value="F:mating-type alpha-factor pheromone receptor activity"/>
    <property type="evidence" value="ECO:0007669"/>
    <property type="project" value="InterPro"/>
</dbReference>
<reference evidence="12 13" key="1">
    <citation type="submission" date="2018-06" db="EMBL/GenBank/DDBJ databases">
        <title>A transcriptomic atlas of mushroom development highlights an independent origin of complex multicellularity.</title>
        <authorList>
            <consortium name="DOE Joint Genome Institute"/>
            <person name="Krizsan K."/>
            <person name="Almasi E."/>
            <person name="Merenyi Z."/>
            <person name="Sahu N."/>
            <person name="Viragh M."/>
            <person name="Koszo T."/>
            <person name="Mondo S."/>
            <person name="Kiss B."/>
            <person name="Balint B."/>
            <person name="Kues U."/>
            <person name="Barry K."/>
            <person name="Hegedus J.C."/>
            <person name="Henrissat B."/>
            <person name="Johnson J."/>
            <person name="Lipzen A."/>
            <person name="Ohm R."/>
            <person name="Nagy I."/>
            <person name="Pangilinan J."/>
            <person name="Yan J."/>
            <person name="Xiong Y."/>
            <person name="Grigoriev I.V."/>
            <person name="Hibbett D.S."/>
            <person name="Nagy L.G."/>
        </authorList>
    </citation>
    <scope>NUCLEOTIDE SEQUENCE [LARGE SCALE GENOMIC DNA]</scope>
    <source>
        <strain evidence="12 13">SZMC22713</strain>
    </source>
</reference>
<feature type="transmembrane region" description="Helical" evidence="11">
    <location>
        <begin position="161"/>
        <end position="184"/>
    </location>
</feature>
<dbReference type="OrthoDB" id="2874149at2759"/>
<feature type="transmembrane region" description="Helical" evidence="11">
    <location>
        <begin position="272"/>
        <end position="291"/>
    </location>
</feature>
<evidence type="ECO:0000256" key="10">
    <source>
        <dbReference type="SAM" id="MobiDB-lite"/>
    </source>
</evidence>
<dbReference type="InterPro" id="IPR001499">
    <property type="entry name" value="GPCR_STE3"/>
</dbReference>
<feature type="transmembrane region" description="Helical" evidence="11">
    <location>
        <begin position="6"/>
        <end position="25"/>
    </location>
</feature>
<keyword evidence="8" id="KW-0675">Receptor</keyword>
<dbReference type="STRING" id="50990.A0A4Y7QAV1"/>
<dbReference type="PRINTS" id="PR00901">
    <property type="entry name" value="PHEROMONEBAR"/>
</dbReference>
<keyword evidence="9" id="KW-0807">Transducer</keyword>
<accession>A0A4Y7QAV1</accession>
<feature type="transmembrane region" description="Helical" evidence="11">
    <location>
        <begin position="69"/>
        <end position="92"/>
    </location>
</feature>
<feature type="compositionally biased region" description="Low complexity" evidence="10">
    <location>
        <begin position="394"/>
        <end position="403"/>
    </location>
</feature>
<dbReference type="PANTHER" id="PTHR28097">
    <property type="entry name" value="PHEROMONE A FACTOR RECEPTOR"/>
    <property type="match status" value="1"/>
</dbReference>
<organism evidence="12 13">
    <name type="scientific">Rickenella mellea</name>
    <dbReference type="NCBI Taxonomy" id="50990"/>
    <lineage>
        <taxon>Eukaryota</taxon>
        <taxon>Fungi</taxon>
        <taxon>Dikarya</taxon>
        <taxon>Basidiomycota</taxon>
        <taxon>Agaricomycotina</taxon>
        <taxon>Agaricomycetes</taxon>
        <taxon>Hymenochaetales</taxon>
        <taxon>Rickenellaceae</taxon>
        <taxon>Rickenella</taxon>
    </lineage>
</organism>
<dbReference type="Pfam" id="PF02076">
    <property type="entry name" value="STE3"/>
    <property type="match status" value="1"/>
</dbReference>
<dbReference type="EMBL" id="ML170166">
    <property type="protein sequence ID" value="TDL24575.1"/>
    <property type="molecule type" value="Genomic_DNA"/>
</dbReference>
<evidence type="ECO:0000256" key="7">
    <source>
        <dbReference type="ARBA" id="ARBA00023136"/>
    </source>
</evidence>
<name>A0A4Y7QAV1_9AGAM</name>
<comment type="similarity">
    <text evidence="2">Belongs to the G-protein coupled receptor 4 family.</text>
</comment>
<dbReference type="Proteomes" id="UP000294933">
    <property type="component" value="Unassembled WGS sequence"/>
</dbReference>
<dbReference type="InterPro" id="IPR000481">
    <property type="entry name" value="GPCR_Pheromne_B_alpha_rcpt"/>
</dbReference>
<sequence length="457" mass="51418">MDLGWPAFPILSFLAFVLVMLPFPWHLQAYNTGTCMYMLWSGVMCLIYFVDSIVWRHDAIDRSPVWCDFVARMMIGVSVAIPACSLCIQISLYKITTTQTITTSKKDKRKRVFMDLLLCLGFPMFIMAMYYIVQGHRYNIYQGVGCSAAFYNIWPTYVVVWMWPLILGLISLCFCILTLRTFIIRRTEMNQFFESGSSGISIQRYARLMALTCTELVFTIPLGIFVIVLNATKFEVSKFITWAEIHYAFHVIRQIPAIEWQNNKWEAIALEMTRWSVVLCAFVFISFFGFAEESRKNYKSAFLSAAKRVGYVPTVKQSTFPSSIGFGSHKIGLGSGNNRTTIPARKRDSFLTTIGDLTSSINVDAFDEKFGVVSGKYAESVHKYDSDDAVSPTDSLPSGCSDSSSHDDLPSLPRLSAGPALNMSSPPRHSLDLASMSRHMADFPAPPHARSHSVDMA</sequence>
<comment type="subcellular location">
    <subcellularLocation>
        <location evidence="1">Membrane</location>
        <topology evidence="1">Multi-pass membrane protein</topology>
    </subcellularLocation>
</comment>
<evidence type="ECO:0000256" key="6">
    <source>
        <dbReference type="ARBA" id="ARBA00023040"/>
    </source>
</evidence>
<dbReference type="PANTHER" id="PTHR28097:SF1">
    <property type="entry name" value="PHEROMONE A FACTOR RECEPTOR"/>
    <property type="match status" value="1"/>
</dbReference>
<keyword evidence="7 11" id="KW-0472">Membrane</keyword>
<keyword evidence="5 11" id="KW-1133">Transmembrane helix</keyword>
<keyword evidence="13" id="KW-1185">Reference proteome</keyword>
<feature type="transmembrane region" description="Helical" evidence="11">
    <location>
        <begin position="37"/>
        <end position="57"/>
    </location>
</feature>
<evidence type="ECO:0000256" key="3">
    <source>
        <dbReference type="ARBA" id="ARBA00022507"/>
    </source>
</evidence>
<dbReference type="AlphaFoldDB" id="A0A4Y7QAV1"/>
<evidence type="ECO:0000256" key="4">
    <source>
        <dbReference type="ARBA" id="ARBA00022692"/>
    </source>
</evidence>